<comment type="caution">
    <text evidence="1">The sequence shown here is derived from an EMBL/GenBank/DDBJ whole genome shotgun (WGS) entry which is preliminary data.</text>
</comment>
<dbReference type="EMBL" id="WNNK01000003">
    <property type="protein sequence ID" value="MUF03712.1"/>
    <property type="molecule type" value="Genomic_DNA"/>
</dbReference>
<sequence>MNGINTPDFTSLSDAQLADLKSLTVNAQGTHMVYMDQVDDELEALADVLVGAYEPVQDAEAGNTPATVSMAQAQ</sequence>
<evidence type="ECO:0000313" key="2">
    <source>
        <dbReference type="Proteomes" id="UP000438196"/>
    </source>
</evidence>
<dbReference type="RefSeq" id="WP_155582097.1">
    <property type="nucleotide sequence ID" value="NZ_JBHSTH010000021.1"/>
</dbReference>
<protein>
    <submittedName>
        <fullName evidence="1">Uncharacterized protein</fullName>
    </submittedName>
</protein>
<name>A0A6I3W974_9PSED</name>
<gene>
    <name evidence="1" type="ORF">GNF76_05170</name>
</gene>
<evidence type="ECO:0000313" key="1">
    <source>
        <dbReference type="EMBL" id="MUF03712.1"/>
    </source>
</evidence>
<reference evidence="1 2" key="1">
    <citation type="submission" date="2019-11" db="EMBL/GenBank/DDBJ databases">
        <title>Pseudomonas karstica sp. nov. and Pseudomonas spelaei sp. nov. from karst caves.</title>
        <authorList>
            <person name="Zeman M."/>
        </authorList>
    </citation>
    <scope>NUCLEOTIDE SEQUENCE [LARGE SCALE GENOMIC DNA]</scope>
    <source>
        <strain evidence="1 2">CCM 7893</strain>
    </source>
</reference>
<organism evidence="1 2">
    <name type="scientific">Pseudomonas spelaei</name>
    <dbReference type="NCBI Taxonomy" id="1055469"/>
    <lineage>
        <taxon>Bacteria</taxon>
        <taxon>Pseudomonadati</taxon>
        <taxon>Pseudomonadota</taxon>
        <taxon>Gammaproteobacteria</taxon>
        <taxon>Pseudomonadales</taxon>
        <taxon>Pseudomonadaceae</taxon>
        <taxon>Pseudomonas</taxon>
    </lineage>
</organism>
<keyword evidence="2" id="KW-1185">Reference proteome</keyword>
<accession>A0A6I3W974</accession>
<dbReference type="Proteomes" id="UP000438196">
    <property type="component" value="Unassembled WGS sequence"/>
</dbReference>
<proteinExistence type="predicted"/>
<dbReference type="AlphaFoldDB" id="A0A6I3W974"/>